<dbReference type="Gene3D" id="3.40.50.300">
    <property type="entry name" value="P-loop containing nucleotide triphosphate hydrolases"/>
    <property type="match status" value="1"/>
</dbReference>
<evidence type="ECO:0000313" key="7">
    <source>
        <dbReference type="Proteomes" id="UP001501490"/>
    </source>
</evidence>
<name>A0ABP7AIQ0_9ACTN</name>
<dbReference type="InterPro" id="IPR003593">
    <property type="entry name" value="AAA+_ATPase"/>
</dbReference>
<evidence type="ECO:0000256" key="1">
    <source>
        <dbReference type="ARBA" id="ARBA00005417"/>
    </source>
</evidence>
<dbReference type="InterPro" id="IPR017871">
    <property type="entry name" value="ABC_transporter-like_CS"/>
</dbReference>
<dbReference type="RefSeq" id="WP_344807817.1">
    <property type="nucleotide sequence ID" value="NZ_BAABAB010000031.1"/>
</dbReference>
<dbReference type="Pfam" id="PF00005">
    <property type="entry name" value="ABC_tran"/>
    <property type="match status" value="1"/>
</dbReference>
<dbReference type="CDD" id="cd03257">
    <property type="entry name" value="ABC_NikE_OppD_transporters"/>
    <property type="match status" value="1"/>
</dbReference>
<dbReference type="EMBL" id="BAABAB010000031">
    <property type="protein sequence ID" value="GAA3633076.1"/>
    <property type="molecule type" value="Genomic_DNA"/>
</dbReference>
<evidence type="ECO:0000259" key="5">
    <source>
        <dbReference type="PROSITE" id="PS50893"/>
    </source>
</evidence>
<evidence type="ECO:0000313" key="6">
    <source>
        <dbReference type="EMBL" id="GAA3633076.1"/>
    </source>
</evidence>
<keyword evidence="7" id="KW-1185">Reference proteome</keyword>
<keyword evidence="4" id="KW-0067">ATP-binding</keyword>
<dbReference type="InterPro" id="IPR050319">
    <property type="entry name" value="ABC_transp_ATP-bind"/>
</dbReference>
<dbReference type="InterPro" id="IPR027417">
    <property type="entry name" value="P-loop_NTPase"/>
</dbReference>
<reference evidence="7" key="1">
    <citation type="journal article" date="2019" name="Int. J. Syst. Evol. Microbiol.">
        <title>The Global Catalogue of Microorganisms (GCM) 10K type strain sequencing project: providing services to taxonomists for standard genome sequencing and annotation.</title>
        <authorList>
            <consortium name="The Broad Institute Genomics Platform"/>
            <consortium name="The Broad Institute Genome Sequencing Center for Infectious Disease"/>
            <person name="Wu L."/>
            <person name="Ma J."/>
        </authorList>
    </citation>
    <scope>NUCLEOTIDE SEQUENCE [LARGE SCALE GENOMIC DNA]</scope>
    <source>
        <strain evidence="7">JCM 16929</strain>
    </source>
</reference>
<feature type="domain" description="ABC transporter" evidence="5">
    <location>
        <begin position="8"/>
        <end position="249"/>
    </location>
</feature>
<dbReference type="SMART" id="SM00382">
    <property type="entry name" value="AAA"/>
    <property type="match status" value="1"/>
</dbReference>
<keyword evidence="3" id="KW-0547">Nucleotide-binding</keyword>
<evidence type="ECO:0000256" key="2">
    <source>
        <dbReference type="ARBA" id="ARBA00022448"/>
    </source>
</evidence>
<evidence type="ECO:0000256" key="3">
    <source>
        <dbReference type="ARBA" id="ARBA00022741"/>
    </source>
</evidence>
<dbReference type="PANTHER" id="PTHR43776:SF7">
    <property type="entry name" value="D,D-DIPEPTIDE TRANSPORT ATP-BINDING PROTEIN DDPF-RELATED"/>
    <property type="match status" value="1"/>
</dbReference>
<dbReference type="PROSITE" id="PS50893">
    <property type="entry name" value="ABC_TRANSPORTER_2"/>
    <property type="match status" value="1"/>
</dbReference>
<evidence type="ECO:0000256" key="4">
    <source>
        <dbReference type="ARBA" id="ARBA00022840"/>
    </source>
</evidence>
<gene>
    <name evidence="6" type="ORF">GCM10022236_39550</name>
</gene>
<organism evidence="6 7">
    <name type="scientific">Microlunatus ginsengisoli</name>
    <dbReference type="NCBI Taxonomy" id="363863"/>
    <lineage>
        <taxon>Bacteria</taxon>
        <taxon>Bacillati</taxon>
        <taxon>Actinomycetota</taxon>
        <taxon>Actinomycetes</taxon>
        <taxon>Propionibacteriales</taxon>
        <taxon>Propionibacteriaceae</taxon>
        <taxon>Microlunatus</taxon>
    </lineage>
</organism>
<dbReference type="Proteomes" id="UP001501490">
    <property type="component" value="Unassembled WGS sequence"/>
</dbReference>
<comment type="caution">
    <text evidence="6">The sequence shown here is derived from an EMBL/GenBank/DDBJ whole genome shotgun (WGS) entry which is preliminary data.</text>
</comment>
<protein>
    <recommendedName>
        <fullName evidence="5">ABC transporter domain-containing protein</fullName>
    </recommendedName>
</protein>
<dbReference type="PANTHER" id="PTHR43776">
    <property type="entry name" value="TRANSPORT ATP-BINDING PROTEIN"/>
    <property type="match status" value="1"/>
</dbReference>
<keyword evidence="2" id="KW-0813">Transport</keyword>
<accession>A0ABP7AIQ0</accession>
<sequence>MNRIGEVLTVGHLVKAYGDRAPAVDDVSFSLSAGKTLALVGESGAGKSTIGAVVTGTVAATSGTVGVCGEDRSRPARSARERRRRGLQLQLVPQDPYTTLDPTQTVGDAIAEAVSLRGGARNGRAARVADLLAMVGLSDAHRELRPRSLSGGQRQRVAIARALAPEPEVIVLDEAVSALDVSVQAQVINLLNRIQRETGTAYLFITHDLAVVRQIADDVMVLRAGRIEETGSVDSIFGRPRSSYTRALLDATPRPGWQPAQSG</sequence>
<dbReference type="InterPro" id="IPR003439">
    <property type="entry name" value="ABC_transporter-like_ATP-bd"/>
</dbReference>
<dbReference type="SUPFAM" id="SSF52540">
    <property type="entry name" value="P-loop containing nucleoside triphosphate hydrolases"/>
    <property type="match status" value="1"/>
</dbReference>
<proteinExistence type="inferred from homology"/>
<comment type="similarity">
    <text evidence="1">Belongs to the ABC transporter superfamily.</text>
</comment>
<dbReference type="PROSITE" id="PS00211">
    <property type="entry name" value="ABC_TRANSPORTER_1"/>
    <property type="match status" value="1"/>
</dbReference>